<comment type="similarity">
    <text evidence="1">Belongs to the eukaryotic RPC3/POLR3C RNA polymerase subunit family.</text>
</comment>
<sequence>MYSTEYELVVHLLEYYFGRQVAKVAGAILLRGQVMLQRLMSQPHLDFKLVRNSIVILMHHGLVDYSLQTIQSGDCRVAAVFYSISCEHVLSYPLLPFGCLLAKTELGPNCYDVLKIICMRGTISHRRLCEYASTVLPLGFDEIKDCISRLLKSGFITNCNSYQHRFTAMDVSSRGSDSITDSLASMNSEIFHIMQGEELTGPDGHLLRVNIPYIVDKLLKEEIVSLVCKRVGDMPMVRAIMKALMDNPKGAWPMILEYSVLEKRVLENLQNFYATQSSGDQVKRLLNALNKHPDNLVQHEACTNSYHLDWFKVKLMLRKKAILGCVRQLCGSKAARIWNLLVSHNDNNTHATFDAHTVSNQALVSMQTARSILYQLTLRGLATHHEADAINASVPAPTTSDRHVLSFSSTVESTCHHIMKTAYKFASNLLERLQHEKVRIFQAYFSPETKAEGDISSNQKRCDITEAHLLHVLKFVVLMQHL</sequence>
<dbReference type="EMBL" id="JAHBMH010000024">
    <property type="protein sequence ID" value="KAK1938473.1"/>
    <property type="molecule type" value="Genomic_DNA"/>
</dbReference>
<evidence type="ECO:0000313" key="4">
    <source>
        <dbReference type="Proteomes" id="UP001195914"/>
    </source>
</evidence>
<comment type="function">
    <text evidence="1">DNA-dependent RNA polymerase catalyzes the transcription of DNA into RNA using the four ribonucleoside triphosphates as substrates. Specific core component of RNA polymerase III which synthesizes small RNAs, such as 5S rRNA and tRNAs.</text>
</comment>
<dbReference type="PANTHER" id="PTHR12949:SF0">
    <property type="entry name" value="DNA-DIRECTED RNA POLYMERASE III SUBUNIT RPC3"/>
    <property type="match status" value="1"/>
</dbReference>
<feature type="domain" description="RNA polymerase III subunit RPC82-related helix-turn-helix" evidence="2">
    <location>
        <begin position="7"/>
        <end position="66"/>
    </location>
</feature>
<dbReference type="GO" id="GO:0003697">
    <property type="term" value="F:single-stranded DNA binding"/>
    <property type="evidence" value="ECO:0007669"/>
    <property type="project" value="UniProtKB-UniRule"/>
</dbReference>
<keyword evidence="1" id="KW-0539">Nucleus</keyword>
<comment type="subcellular location">
    <subcellularLocation>
        <location evidence="1">Nucleus</location>
    </subcellularLocation>
</comment>
<dbReference type="GO" id="GO:0005666">
    <property type="term" value="C:RNA polymerase III complex"/>
    <property type="evidence" value="ECO:0007669"/>
    <property type="project" value="UniProtKB-UniRule"/>
</dbReference>
<dbReference type="InterPro" id="IPR013197">
    <property type="entry name" value="RNA_pol_III_RPC82-rel_HTH"/>
</dbReference>
<evidence type="ECO:0000313" key="3">
    <source>
        <dbReference type="EMBL" id="KAK1938473.1"/>
    </source>
</evidence>
<dbReference type="Proteomes" id="UP001195914">
    <property type="component" value="Unassembled WGS sequence"/>
</dbReference>
<keyword evidence="1" id="KW-0240">DNA-directed RNA polymerase</keyword>
<dbReference type="Pfam" id="PF08221">
    <property type="entry name" value="HTH_9"/>
    <property type="match status" value="1"/>
</dbReference>
<protein>
    <recommendedName>
        <fullName evidence="1">DNA-directed RNA polymerase III subunit RPC3</fullName>
        <shortName evidence="1">RNA polymerase III subunit C3</shortName>
    </recommendedName>
</protein>
<keyword evidence="4" id="KW-1185">Reference proteome</keyword>
<comment type="subunit">
    <text evidence="1">Component of the RNA polymerase III (Pol III) complex consisting of 17 subunits.</text>
</comment>
<comment type="caution">
    <text evidence="3">The sequence shown here is derived from an EMBL/GenBank/DDBJ whole genome shotgun (WGS) entry which is preliminary data.</text>
</comment>
<proteinExistence type="inferred from homology"/>
<organism evidence="3 4">
    <name type="scientific">Babesia divergens</name>
    <dbReference type="NCBI Taxonomy" id="32595"/>
    <lineage>
        <taxon>Eukaryota</taxon>
        <taxon>Sar</taxon>
        <taxon>Alveolata</taxon>
        <taxon>Apicomplexa</taxon>
        <taxon>Aconoidasida</taxon>
        <taxon>Piroplasmida</taxon>
        <taxon>Babesiidae</taxon>
        <taxon>Babesia</taxon>
    </lineage>
</organism>
<dbReference type="AlphaFoldDB" id="A0AAD9GHG4"/>
<dbReference type="InterPro" id="IPR039748">
    <property type="entry name" value="RPC3"/>
</dbReference>
<evidence type="ECO:0000256" key="1">
    <source>
        <dbReference type="RuleBase" id="RU367076"/>
    </source>
</evidence>
<reference evidence="3" key="1">
    <citation type="journal article" date="2014" name="Nucleic Acids Res.">
        <title>The evolutionary dynamics of variant antigen genes in Babesia reveal a history of genomic innovation underlying host-parasite interaction.</title>
        <authorList>
            <person name="Jackson A.P."/>
            <person name="Otto T.D."/>
            <person name="Darby A."/>
            <person name="Ramaprasad A."/>
            <person name="Xia D."/>
            <person name="Echaide I.E."/>
            <person name="Farber M."/>
            <person name="Gahlot S."/>
            <person name="Gamble J."/>
            <person name="Gupta D."/>
            <person name="Gupta Y."/>
            <person name="Jackson L."/>
            <person name="Malandrin L."/>
            <person name="Malas T.B."/>
            <person name="Moussa E."/>
            <person name="Nair M."/>
            <person name="Reid A.J."/>
            <person name="Sanders M."/>
            <person name="Sharma J."/>
            <person name="Tracey A."/>
            <person name="Quail M.A."/>
            <person name="Weir W."/>
            <person name="Wastling J.M."/>
            <person name="Hall N."/>
            <person name="Willadsen P."/>
            <person name="Lingelbach K."/>
            <person name="Shiels B."/>
            <person name="Tait A."/>
            <person name="Berriman M."/>
            <person name="Allred D.R."/>
            <person name="Pain A."/>
        </authorList>
    </citation>
    <scope>NUCLEOTIDE SEQUENCE</scope>
    <source>
        <strain evidence="3">1802A</strain>
    </source>
</reference>
<dbReference type="Gene3D" id="1.10.10.10">
    <property type="entry name" value="Winged helix-like DNA-binding domain superfamily/Winged helix DNA-binding domain"/>
    <property type="match status" value="2"/>
</dbReference>
<reference evidence="3" key="2">
    <citation type="submission" date="2021-05" db="EMBL/GenBank/DDBJ databases">
        <authorList>
            <person name="Pain A."/>
        </authorList>
    </citation>
    <scope>NUCLEOTIDE SEQUENCE</scope>
    <source>
        <strain evidence="3">1802A</strain>
    </source>
</reference>
<accession>A0AAD9GHG4</accession>
<evidence type="ECO:0000259" key="2">
    <source>
        <dbReference type="Pfam" id="PF08221"/>
    </source>
</evidence>
<name>A0AAD9GHG4_BABDI</name>
<dbReference type="InterPro" id="IPR036388">
    <property type="entry name" value="WH-like_DNA-bd_sf"/>
</dbReference>
<keyword evidence="1" id="KW-0804">Transcription</keyword>
<dbReference type="PANTHER" id="PTHR12949">
    <property type="entry name" value="RNA POLYMERASE III DNA DIRECTED -RELATED"/>
    <property type="match status" value="1"/>
</dbReference>
<gene>
    <name evidence="3" type="ORF">X943_001546</name>
</gene>